<dbReference type="Pfam" id="PF13196">
    <property type="entry name" value="DUF4012"/>
    <property type="match status" value="1"/>
</dbReference>
<reference evidence="1" key="1">
    <citation type="submission" date="2020-05" db="EMBL/GenBank/DDBJ databases">
        <authorList>
            <person name="Chiriac C."/>
            <person name="Salcher M."/>
            <person name="Ghai R."/>
            <person name="Kavagutti S V."/>
        </authorList>
    </citation>
    <scope>NUCLEOTIDE SEQUENCE</scope>
</reference>
<gene>
    <name evidence="1" type="ORF">UFOPK3554_01306</name>
</gene>
<proteinExistence type="predicted"/>
<sequence length="550" mass="60079">MYLGLGIITFQQGRALHNSAQKISNNRTLMGTAAFTDYYKEFAYALHEFSSSVGNPLLAPVFFLLGSPGTFTHSRTIATSADQIAQDLLGAVESAQPRSSGQPGINLDLLAQSAPSLTNSQQEIYSLLHNLQNLHLHGILLPFDSRLDSIRKSAHSALIVSKKLLPLLPAAHSLLGSDSPRTYFVAFQNPAEARGTGGIIGAYALLNINKGHITVARVGSNAELVSQETLPIDMPEDFLSLYGVDPAIWQNSNMSPHFPNAAKIWLALWEIQSGEKLDGVITLDPFVLKQYLQVSGPLTVGNQVITSKNLISETLSREYIRYANDNNARKLFLVTLLKTTLERLTSQPLPPSDFLALVEKPLRESRIYLYSAHPTEQSAIHQSTISGSMDSSRDNTYRLVINNLAGNKMEYYLARKISVKSIQCGKKPITQVDYILENTVSATAKLPPYVNGRLDLLKNNGYGNSTKIEAFLYGPVGSKITGALNMTTRKAVSLKASENKHPVLISILELKPKASIHIRAQFTGGVGPLAHITQPLVRPAVLSITDKCAR</sequence>
<accession>A0A6J7XWG4</accession>
<dbReference type="InterPro" id="IPR025101">
    <property type="entry name" value="DUF4012"/>
</dbReference>
<name>A0A6J7XWG4_9ZZZZ</name>
<dbReference type="AlphaFoldDB" id="A0A6J7XWG4"/>
<dbReference type="EMBL" id="CAFBSG010000034">
    <property type="protein sequence ID" value="CAB5241221.1"/>
    <property type="molecule type" value="Genomic_DNA"/>
</dbReference>
<organism evidence="1">
    <name type="scientific">freshwater metagenome</name>
    <dbReference type="NCBI Taxonomy" id="449393"/>
    <lineage>
        <taxon>unclassified sequences</taxon>
        <taxon>metagenomes</taxon>
        <taxon>ecological metagenomes</taxon>
    </lineage>
</organism>
<protein>
    <submittedName>
        <fullName evidence="1">Unannotated protein</fullName>
    </submittedName>
</protein>
<evidence type="ECO:0000313" key="1">
    <source>
        <dbReference type="EMBL" id="CAB5241221.1"/>
    </source>
</evidence>